<evidence type="ECO:0000313" key="8">
    <source>
        <dbReference type="Proteomes" id="UP001281003"/>
    </source>
</evidence>
<reference evidence="7" key="2">
    <citation type="submission" date="2023-07" db="EMBL/GenBank/DDBJ databases">
        <authorList>
            <consortium name="Lawrence Berkeley National Laboratory"/>
            <person name="Haridas S."/>
            <person name="Hensen N."/>
            <person name="Bonometti L."/>
            <person name="Westerberg I."/>
            <person name="Brannstrom I.O."/>
            <person name="Guillou S."/>
            <person name="Cros-Aarteil S."/>
            <person name="Calhoun S."/>
            <person name="Kuo A."/>
            <person name="Mondo S."/>
            <person name="Pangilinan J."/>
            <person name="Riley R."/>
            <person name="LaButti K."/>
            <person name="Andreopoulos B."/>
            <person name="Lipzen A."/>
            <person name="Chen C."/>
            <person name="Yanf M."/>
            <person name="Daum C."/>
            <person name="Ng V."/>
            <person name="Clum A."/>
            <person name="Steindorff A."/>
            <person name="Ohm R."/>
            <person name="Martin F."/>
            <person name="Silar P."/>
            <person name="Natvig D."/>
            <person name="Lalanne C."/>
            <person name="Gautier V."/>
            <person name="Ament-velasquez S.L."/>
            <person name="Kruys A."/>
            <person name="Hutchinson M.I."/>
            <person name="Powell A.J."/>
            <person name="Barry K."/>
            <person name="Miller A.N."/>
            <person name="Grigoriev I.V."/>
            <person name="Debuchy R."/>
            <person name="Gladieux P."/>
            <person name="Thoren M.H."/>
            <person name="Johannesson H."/>
        </authorList>
    </citation>
    <scope>NUCLEOTIDE SEQUENCE</scope>
    <source>
        <strain evidence="7">FGSC 1904</strain>
    </source>
</reference>
<name>A0AAE0PK72_SORBR</name>
<dbReference type="GO" id="GO:0008270">
    <property type="term" value="F:zinc ion binding"/>
    <property type="evidence" value="ECO:0007669"/>
    <property type="project" value="UniProtKB-KW"/>
</dbReference>
<dbReference type="PROSITE" id="PS00028">
    <property type="entry name" value="ZINC_FINGER_C2H2_1"/>
    <property type="match status" value="1"/>
</dbReference>
<gene>
    <name evidence="7" type="ORF">B0T20DRAFT_450555</name>
</gene>
<dbReference type="Gene3D" id="3.30.160.60">
    <property type="entry name" value="Classic Zinc Finger"/>
    <property type="match status" value="1"/>
</dbReference>
<keyword evidence="1" id="KW-0479">Metal-binding</keyword>
<reference evidence="7" key="1">
    <citation type="journal article" date="2023" name="Mol. Phylogenet. Evol.">
        <title>Genome-scale phylogeny and comparative genomics of the fungal order Sordariales.</title>
        <authorList>
            <person name="Hensen N."/>
            <person name="Bonometti L."/>
            <person name="Westerberg I."/>
            <person name="Brannstrom I.O."/>
            <person name="Guillou S."/>
            <person name="Cros-Aarteil S."/>
            <person name="Calhoun S."/>
            <person name="Haridas S."/>
            <person name="Kuo A."/>
            <person name="Mondo S."/>
            <person name="Pangilinan J."/>
            <person name="Riley R."/>
            <person name="LaButti K."/>
            <person name="Andreopoulos B."/>
            <person name="Lipzen A."/>
            <person name="Chen C."/>
            <person name="Yan M."/>
            <person name="Daum C."/>
            <person name="Ng V."/>
            <person name="Clum A."/>
            <person name="Steindorff A."/>
            <person name="Ohm R.A."/>
            <person name="Martin F."/>
            <person name="Silar P."/>
            <person name="Natvig D.O."/>
            <person name="Lalanne C."/>
            <person name="Gautier V."/>
            <person name="Ament-Velasquez S.L."/>
            <person name="Kruys A."/>
            <person name="Hutchinson M.I."/>
            <person name="Powell A.J."/>
            <person name="Barry K."/>
            <person name="Miller A.N."/>
            <person name="Grigoriev I.V."/>
            <person name="Debuchy R."/>
            <person name="Gladieux P."/>
            <person name="Hiltunen Thoren M."/>
            <person name="Johannesson H."/>
        </authorList>
    </citation>
    <scope>NUCLEOTIDE SEQUENCE</scope>
    <source>
        <strain evidence="7">FGSC 1904</strain>
    </source>
</reference>
<dbReference type="Pfam" id="PF00096">
    <property type="entry name" value="zf-C2H2"/>
    <property type="match status" value="1"/>
</dbReference>
<feature type="domain" description="C2H2-type" evidence="6">
    <location>
        <begin position="231"/>
        <end position="260"/>
    </location>
</feature>
<keyword evidence="3" id="KW-0862">Zinc</keyword>
<dbReference type="InterPro" id="IPR013087">
    <property type="entry name" value="Znf_C2H2_type"/>
</dbReference>
<dbReference type="PANTHER" id="PTHR23235">
    <property type="entry name" value="KRUEPPEL-LIKE TRANSCRIPTION FACTOR"/>
    <property type="match status" value="1"/>
</dbReference>
<dbReference type="AlphaFoldDB" id="A0AAE0PK72"/>
<accession>A0AAE0PK72</accession>
<comment type="caution">
    <text evidence="7">The sequence shown here is derived from an EMBL/GenBank/DDBJ whole genome shotgun (WGS) entry which is preliminary data.</text>
</comment>
<keyword evidence="2 4" id="KW-0863">Zinc-finger</keyword>
<dbReference type="InterPro" id="IPR036236">
    <property type="entry name" value="Znf_C2H2_sf"/>
</dbReference>
<dbReference type="SMART" id="SM00355">
    <property type="entry name" value="ZnF_C2H2"/>
    <property type="match status" value="2"/>
</dbReference>
<organism evidence="7 8">
    <name type="scientific">Sordaria brevicollis</name>
    <dbReference type="NCBI Taxonomy" id="83679"/>
    <lineage>
        <taxon>Eukaryota</taxon>
        <taxon>Fungi</taxon>
        <taxon>Dikarya</taxon>
        <taxon>Ascomycota</taxon>
        <taxon>Pezizomycotina</taxon>
        <taxon>Sordariomycetes</taxon>
        <taxon>Sordariomycetidae</taxon>
        <taxon>Sordariales</taxon>
        <taxon>Sordariaceae</taxon>
        <taxon>Sordaria</taxon>
    </lineage>
</organism>
<dbReference type="GO" id="GO:0000978">
    <property type="term" value="F:RNA polymerase II cis-regulatory region sequence-specific DNA binding"/>
    <property type="evidence" value="ECO:0007669"/>
    <property type="project" value="TreeGrafter"/>
</dbReference>
<dbReference type="Proteomes" id="UP001281003">
    <property type="component" value="Unassembled WGS sequence"/>
</dbReference>
<dbReference type="PANTHER" id="PTHR23235:SF120">
    <property type="entry name" value="KRUPPEL-LIKE FACTOR 15"/>
    <property type="match status" value="1"/>
</dbReference>
<evidence type="ECO:0000256" key="2">
    <source>
        <dbReference type="ARBA" id="ARBA00022771"/>
    </source>
</evidence>
<dbReference type="PROSITE" id="PS50157">
    <property type="entry name" value="ZINC_FINGER_C2H2_2"/>
    <property type="match status" value="2"/>
</dbReference>
<evidence type="ECO:0000256" key="4">
    <source>
        <dbReference type="PROSITE-ProRule" id="PRU00042"/>
    </source>
</evidence>
<keyword evidence="8" id="KW-1185">Reference proteome</keyword>
<evidence type="ECO:0000313" key="7">
    <source>
        <dbReference type="EMBL" id="KAK3401521.1"/>
    </source>
</evidence>
<protein>
    <recommendedName>
        <fullName evidence="6">C2H2-type domain-containing protein</fullName>
    </recommendedName>
</protein>
<evidence type="ECO:0000259" key="6">
    <source>
        <dbReference type="PROSITE" id="PS50157"/>
    </source>
</evidence>
<proteinExistence type="predicted"/>
<dbReference type="SUPFAM" id="SSF57667">
    <property type="entry name" value="beta-beta-alpha zinc fingers"/>
    <property type="match status" value="1"/>
</dbReference>
<dbReference type="GO" id="GO:0000981">
    <property type="term" value="F:DNA-binding transcription factor activity, RNA polymerase II-specific"/>
    <property type="evidence" value="ECO:0007669"/>
    <property type="project" value="TreeGrafter"/>
</dbReference>
<evidence type="ECO:0000256" key="1">
    <source>
        <dbReference type="ARBA" id="ARBA00022723"/>
    </source>
</evidence>
<dbReference type="EMBL" id="JAUTDP010000002">
    <property type="protein sequence ID" value="KAK3401521.1"/>
    <property type="molecule type" value="Genomic_DNA"/>
</dbReference>
<evidence type="ECO:0000256" key="5">
    <source>
        <dbReference type="SAM" id="MobiDB-lite"/>
    </source>
</evidence>
<evidence type="ECO:0000256" key="3">
    <source>
        <dbReference type="ARBA" id="ARBA00022833"/>
    </source>
</evidence>
<feature type="region of interest" description="Disordered" evidence="5">
    <location>
        <begin position="34"/>
        <end position="58"/>
    </location>
</feature>
<sequence>MPPIFQHASTPRGPLSFSPILTSNVDLAFDPTFGQLGGGGGDENGKTSWDLGLSQPSNDNSNYDGNFEGLACDAVPGYQPEASPSRLDGHFAGVSAHGQYLDPGLPLQQTATLIGIADNFDDSRWLSSPASSSMSRGLPLLQLGLTASPLVDMQLQSWDFQYMPFSNLLRNDGHLAETLRPGQDTYGSTTSIEQQTTVGISIAYTPNTVWRQTGTGSNSSTSPFSSSGDRFLCDNPGCNKSTSSLPKLKIHQKCHKKPHSCGEDGCSRAFTTPADLKRHQNTHCRRNSEVIKGYRCGLCPKSYTRKMSRGFAQAGEDQSRWPWENLQVTKTWEQTGAGQLCWGDRCVSGFVRAFIPSGSVDCVPGCPPASSHCTI</sequence>
<feature type="domain" description="C2H2-type" evidence="6">
    <location>
        <begin position="259"/>
        <end position="288"/>
    </location>
</feature>